<evidence type="ECO:0000256" key="8">
    <source>
        <dbReference type="ARBA" id="ARBA00023180"/>
    </source>
</evidence>
<organism evidence="13 14">
    <name type="scientific">Tetradesmus obliquus</name>
    <name type="common">Green alga</name>
    <name type="synonym">Acutodesmus obliquus</name>
    <dbReference type="NCBI Taxonomy" id="3088"/>
    <lineage>
        <taxon>Eukaryota</taxon>
        <taxon>Viridiplantae</taxon>
        <taxon>Chlorophyta</taxon>
        <taxon>core chlorophytes</taxon>
        <taxon>Chlorophyceae</taxon>
        <taxon>CS clade</taxon>
        <taxon>Sphaeropleales</taxon>
        <taxon>Scenedesmaceae</taxon>
        <taxon>Tetradesmus</taxon>
    </lineage>
</organism>
<dbReference type="PANTHER" id="PTHR18966">
    <property type="entry name" value="IONOTROPIC GLUTAMATE RECEPTOR"/>
    <property type="match status" value="1"/>
</dbReference>
<dbReference type="Proteomes" id="UP001244341">
    <property type="component" value="Chromosome 9b"/>
</dbReference>
<keyword evidence="4 11" id="KW-1133">Transmembrane helix</keyword>
<dbReference type="InterPro" id="IPR015683">
    <property type="entry name" value="Ionotropic_Glu_rcpt"/>
</dbReference>
<keyword evidence="10" id="KW-0407">Ion channel</keyword>
<evidence type="ECO:0000256" key="10">
    <source>
        <dbReference type="ARBA" id="ARBA00023303"/>
    </source>
</evidence>
<keyword evidence="2" id="KW-0813">Transport</keyword>
<evidence type="ECO:0000256" key="1">
    <source>
        <dbReference type="ARBA" id="ARBA00004141"/>
    </source>
</evidence>
<evidence type="ECO:0000256" key="5">
    <source>
        <dbReference type="ARBA" id="ARBA00023065"/>
    </source>
</evidence>
<keyword evidence="7" id="KW-0675">Receptor</keyword>
<keyword evidence="3 11" id="KW-0812">Transmembrane</keyword>
<keyword evidence="14" id="KW-1185">Reference proteome</keyword>
<gene>
    <name evidence="13" type="ORF">OEZ85_009538</name>
</gene>
<feature type="domain" description="Ionotropic glutamate receptor C-terminal" evidence="12">
    <location>
        <begin position="1"/>
        <end position="246"/>
    </location>
</feature>
<evidence type="ECO:0000256" key="3">
    <source>
        <dbReference type="ARBA" id="ARBA00022692"/>
    </source>
</evidence>
<dbReference type="SMART" id="SM00079">
    <property type="entry name" value="PBPe"/>
    <property type="match status" value="1"/>
</dbReference>
<dbReference type="SUPFAM" id="SSF53850">
    <property type="entry name" value="Periplasmic binding protein-like II"/>
    <property type="match status" value="1"/>
</dbReference>
<evidence type="ECO:0000256" key="4">
    <source>
        <dbReference type="ARBA" id="ARBA00022989"/>
    </source>
</evidence>
<name>A0ABY8U9W1_TETOB</name>
<keyword evidence="8" id="KW-0325">Glycoprotein</keyword>
<accession>A0ABY8U9W1</accession>
<evidence type="ECO:0000256" key="9">
    <source>
        <dbReference type="ARBA" id="ARBA00023286"/>
    </source>
</evidence>
<evidence type="ECO:0000256" key="7">
    <source>
        <dbReference type="ARBA" id="ARBA00023170"/>
    </source>
</evidence>
<feature type="transmembrane region" description="Helical" evidence="11">
    <location>
        <begin position="85"/>
        <end position="107"/>
    </location>
</feature>
<keyword evidence="6 11" id="KW-0472">Membrane</keyword>
<dbReference type="InterPro" id="IPR001320">
    <property type="entry name" value="Iontro_rcpt_C"/>
</dbReference>
<keyword evidence="9" id="KW-1071">Ligand-gated ion channel</keyword>
<dbReference type="EMBL" id="CP126216">
    <property type="protein sequence ID" value="WIA18057.1"/>
    <property type="molecule type" value="Genomic_DNA"/>
</dbReference>
<dbReference type="Gene3D" id="1.10.287.70">
    <property type="match status" value="1"/>
</dbReference>
<protein>
    <recommendedName>
        <fullName evidence="12">Ionotropic glutamate receptor C-terminal domain-containing protein</fullName>
    </recommendedName>
</protein>
<comment type="subcellular location">
    <subcellularLocation>
        <location evidence="1">Membrane</location>
        <topology evidence="1">Multi-pass membrane protein</topology>
    </subcellularLocation>
</comment>
<evidence type="ECO:0000313" key="13">
    <source>
        <dbReference type="EMBL" id="WIA18057.1"/>
    </source>
</evidence>
<keyword evidence="5" id="KW-0406">Ion transport</keyword>
<feature type="transmembrane region" description="Helical" evidence="11">
    <location>
        <begin position="271"/>
        <end position="294"/>
    </location>
</feature>
<evidence type="ECO:0000259" key="12">
    <source>
        <dbReference type="SMART" id="SM00079"/>
    </source>
</evidence>
<evidence type="ECO:0000256" key="2">
    <source>
        <dbReference type="ARBA" id="ARBA00022448"/>
    </source>
</evidence>
<sequence length="304" mass="32471">MLRVIASHQPPLVFADEATDGTPKLTGFLVDLLPLLLDTIKRVHGADSLTKKRQEFKSRDHAIGSIMMAVGNGTAPTSRSWAVRVVYIAWAVFSVIMLAAYTANLAANMTVSQLGVSFLSLQDLAQASLPFGVPGNSSIASYFTNSSDQAARLLQHKMREFGSTAEGAEAVRAGQLSAFIHDYAIVQFASQEPPCDLALAPETIGSSPLVLGLPRNSTLLPQLSAALLQLSVAGYMAELRRKWFVETSHCEAGKDWGASGKGQLHLTQSWTLFRIVAVGAGVALLAAAGEMLYYSRVHTGLSAL</sequence>
<dbReference type="Pfam" id="PF00060">
    <property type="entry name" value="Lig_chan"/>
    <property type="match status" value="1"/>
</dbReference>
<proteinExistence type="predicted"/>
<reference evidence="13 14" key="1">
    <citation type="submission" date="2023-05" db="EMBL/GenBank/DDBJ databases">
        <title>A 100% complete, gapless, phased diploid assembly of the Scenedesmus obliquus UTEX 3031 genome.</title>
        <authorList>
            <person name="Biondi T.C."/>
            <person name="Hanschen E.R."/>
            <person name="Kwon T."/>
            <person name="Eng W."/>
            <person name="Kruse C.P.S."/>
            <person name="Koehler S.I."/>
            <person name="Kunde Y."/>
            <person name="Gleasner C.D."/>
            <person name="You Mak K.T."/>
            <person name="Polle J."/>
            <person name="Hovde B.T."/>
            <person name="Starkenburg S.R."/>
        </authorList>
    </citation>
    <scope>NUCLEOTIDE SEQUENCE [LARGE SCALE GENOMIC DNA]</scope>
    <source>
        <strain evidence="13 14">DOE0152z</strain>
    </source>
</reference>
<evidence type="ECO:0000313" key="14">
    <source>
        <dbReference type="Proteomes" id="UP001244341"/>
    </source>
</evidence>
<evidence type="ECO:0000256" key="11">
    <source>
        <dbReference type="SAM" id="Phobius"/>
    </source>
</evidence>
<evidence type="ECO:0000256" key="6">
    <source>
        <dbReference type="ARBA" id="ARBA00023136"/>
    </source>
</evidence>